<organism evidence="2 3">
    <name type="scientific">Niastella koreensis</name>
    <dbReference type="NCBI Taxonomy" id="354356"/>
    <lineage>
        <taxon>Bacteria</taxon>
        <taxon>Pseudomonadati</taxon>
        <taxon>Bacteroidota</taxon>
        <taxon>Chitinophagia</taxon>
        <taxon>Chitinophagales</taxon>
        <taxon>Chitinophagaceae</taxon>
        <taxon>Niastella</taxon>
    </lineage>
</organism>
<gene>
    <name evidence="2" type="ORF">A4D02_35005</name>
</gene>
<sequence>MLTATEKRFIKYWEDQRQGGRVKYSLLYIITGSFVATLVLSFLSMMVGIDLPTNLVLIAVGSFCIVTIATLFSWWHNEKKFKKIIQREIREGIKRDESMDNSQ</sequence>
<evidence type="ECO:0000313" key="2">
    <source>
        <dbReference type="EMBL" id="OQP44349.1"/>
    </source>
</evidence>
<dbReference type="Proteomes" id="UP000192277">
    <property type="component" value="Unassembled WGS sequence"/>
</dbReference>
<dbReference type="RefSeq" id="WP_014216604.1">
    <property type="nucleotide sequence ID" value="NZ_LWBO01000026.1"/>
</dbReference>
<proteinExistence type="predicted"/>
<evidence type="ECO:0000313" key="3">
    <source>
        <dbReference type="Proteomes" id="UP000192277"/>
    </source>
</evidence>
<keyword evidence="1" id="KW-0472">Membrane</keyword>
<keyword evidence="1" id="KW-0812">Transmembrane</keyword>
<feature type="transmembrane region" description="Helical" evidence="1">
    <location>
        <begin position="55"/>
        <end position="75"/>
    </location>
</feature>
<protein>
    <submittedName>
        <fullName evidence="2">Uncharacterized protein</fullName>
    </submittedName>
</protein>
<feature type="transmembrane region" description="Helical" evidence="1">
    <location>
        <begin position="26"/>
        <end position="49"/>
    </location>
</feature>
<keyword evidence="1" id="KW-1133">Transmembrane helix</keyword>
<dbReference type="EMBL" id="LWBO01000026">
    <property type="protein sequence ID" value="OQP44349.1"/>
    <property type="molecule type" value="Genomic_DNA"/>
</dbReference>
<reference evidence="2 3" key="1">
    <citation type="submission" date="2016-04" db="EMBL/GenBank/DDBJ databases">
        <authorList>
            <person name="Chen L."/>
            <person name="Zhuang W."/>
            <person name="Wang G."/>
        </authorList>
    </citation>
    <scope>NUCLEOTIDE SEQUENCE [LARGE SCALE GENOMIC DNA]</scope>
    <source>
        <strain evidence="3">GR20</strain>
    </source>
</reference>
<comment type="caution">
    <text evidence="2">The sequence shown here is derived from an EMBL/GenBank/DDBJ whole genome shotgun (WGS) entry which is preliminary data.</text>
</comment>
<name>A0ABX3NSN2_9BACT</name>
<keyword evidence="3" id="KW-1185">Reference proteome</keyword>
<evidence type="ECO:0000256" key="1">
    <source>
        <dbReference type="SAM" id="Phobius"/>
    </source>
</evidence>
<accession>A0ABX3NSN2</accession>